<name>A0A1I7FIV4_9BACL</name>
<dbReference type="RefSeq" id="WP_074948816.1">
    <property type="nucleotide sequence ID" value="NZ_FPBV01000001.1"/>
</dbReference>
<dbReference type="AlphaFoldDB" id="A0A1I7FIV4"/>
<dbReference type="InterPro" id="IPR029058">
    <property type="entry name" value="AB_hydrolase_fold"/>
</dbReference>
<dbReference type="InterPro" id="IPR011042">
    <property type="entry name" value="6-blade_b-propeller_TolB-like"/>
</dbReference>
<protein>
    <submittedName>
        <fullName evidence="4">Dipeptidyl aminopeptidase/acylaminoacyl peptidase</fullName>
    </submittedName>
</protein>
<evidence type="ECO:0000259" key="3">
    <source>
        <dbReference type="Pfam" id="PF00326"/>
    </source>
</evidence>
<proteinExistence type="predicted"/>
<dbReference type="Pfam" id="PF07676">
    <property type="entry name" value="PD40"/>
    <property type="match status" value="2"/>
</dbReference>
<dbReference type="Pfam" id="PF00326">
    <property type="entry name" value="Peptidase_S9"/>
    <property type="match status" value="1"/>
</dbReference>
<keyword evidence="4" id="KW-0645">Protease</keyword>
<evidence type="ECO:0000256" key="1">
    <source>
        <dbReference type="ARBA" id="ARBA00022801"/>
    </source>
</evidence>
<dbReference type="Gene3D" id="3.40.50.1820">
    <property type="entry name" value="alpha/beta hydrolase"/>
    <property type="match status" value="1"/>
</dbReference>
<dbReference type="Proteomes" id="UP000183508">
    <property type="component" value="Unassembled WGS sequence"/>
</dbReference>
<dbReference type="PANTHER" id="PTHR42776">
    <property type="entry name" value="SERINE PEPTIDASE S9 FAMILY MEMBER"/>
    <property type="match status" value="1"/>
</dbReference>
<evidence type="ECO:0000313" key="4">
    <source>
        <dbReference type="EMBL" id="SFU36084.1"/>
    </source>
</evidence>
<dbReference type="Gene3D" id="2.120.10.30">
    <property type="entry name" value="TolB, C-terminal domain"/>
    <property type="match status" value="2"/>
</dbReference>
<dbReference type="EMBL" id="FPBV01000001">
    <property type="protein sequence ID" value="SFU36084.1"/>
    <property type="molecule type" value="Genomic_DNA"/>
</dbReference>
<dbReference type="STRING" id="392015.SAMN05421543_101280"/>
<keyword evidence="2" id="KW-0720">Serine protease</keyword>
<sequence length="708" mass="78912">MKRKVTAEDIFRIALVGDVAMHPGGGQVAVTVTRLNPEDNQYHTHIWMVSASSGEVVPFTAGGKSETRPAWSPDGRYLAFLSKRGGDTDQVYVMPAGGGEAVAVTRHPSGVEAFRWSPDGRRIAFVARTSEWARDEAASAEEREKSPRERFTADVKVIRRLQWRLDGIGEFGDRRRHLYVVDLADLLAHRRHVVWSFDPDGQSPAITTRRLTEGPFDIHDFDWMADNRHLLVVTNREPDADRTLKQHLCRVPVPEDLASFHAPHPPEAVERLPGTPDWVEGPRCSPDGRHVAFYGHQMAHGWYTQAGVWLYDFEEGRCWCVTEGMDEAFGNEALTDTRAGHSEGLMWAEHGRSLYTLVSRRGTVQLARIDVRRGQLTFITEGEHCVFTYAINQKGSVAAIVRGTPVEPANVFLMDLPAGEEERPALRRLTHWNHDWLAEVDLAVPQRFRFSSGGLDLDGWVMLPNTPPPPGGYPAVVQVHGGPMAMYADTFFLEFQLIAASGIAVVYSNPRGSRGYGEAFCRSIRGAWGTLDFEDVEACADAALARFPLSRERLAIAGGSYGGFMAAWAVGHTNRYKAAVVMRACVNEYSMFGTCDLGYADLDDLGCAPWEDPNRYLAMSPLAFADRIEAEVLILHSENDLRCPIEQAEQLYTALRVRGVPVEFVRFPNESHGLSRNGQPWHRVVRLEKIQSFLERALQAGAEAPGNR</sequence>
<dbReference type="SUPFAM" id="SSF82171">
    <property type="entry name" value="DPP6 N-terminal domain-like"/>
    <property type="match status" value="1"/>
</dbReference>
<dbReference type="SUPFAM" id="SSF53474">
    <property type="entry name" value="alpha/beta-Hydrolases"/>
    <property type="match status" value="1"/>
</dbReference>
<dbReference type="OrthoDB" id="108903at2"/>
<dbReference type="InterPro" id="IPR001375">
    <property type="entry name" value="Peptidase_S9_cat"/>
</dbReference>
<dbReference type="PANTHER" id="PTHR42776:SF27">
    <property type="entry name" value="DIPEPTIDYL PEPTIDASE FAMILY MEMBER 6"/>
    <property type="match status" value="1"/>
</dbReference>
<accession>A0A1I7FIV4</accession>
<gene>
    <name evidence="4" type="ORF">SAMN05421543_101280</name>
</gene>
<dbReference type="InterPro" id="IPR011659">
    <property type="entry name" value="WD40"/>
</dbReference>
<reference evidence="5" key="1">
    <citation type="submission" date="2016-10" db="EMBL/GenBank/DDBJ databases">
        <authorList>
            <person name="Varghese N."/>
        </authorList>
    </citation>
    <scope>NUCLEOTIDE SEQUENCE [LARGE SCALE GENOMIC DNA]</scope>
    <source>
        <strain evidence="5">DSM 17980</strain>
    </source>
</reference>
<keyword evidence="1" id="KW-0378">Hydrolase</keyword>
<keyword evidence="5" id="KW-1185">Reference proteome</keyword>
<feature type="domain" description="Peptidase S9 prolyl oligopeptidase catalytic" evidence="3">
    <location>
        <begin position="491"/>
        <end position="699"/>
    </location>
</feature>
<evidence type="ECO:0000313" key="5">
    <source>
        <dbReference type="Proteomes" id="UP000183508"/>
    </source>
</evidence>
<organism evidence="4 5">
    <name type="scientific">Alicyclobacillus macrosporangiidus</name>
    <dbReference type="NCBI Taxonomy" id="392015"/>
    <lineage>
        <taxon>Bacteria</taxon>
        <taxon>Bacillati</taxon>
        <taxon>Bacillota</taxon>
        <taxon>Bacilli</taxon>
        <taxon>Bacillales</taxon>
        <taxon>Alicyclobacillaceae</taxon>
        <taxon>Alicyclobacillus</taxon>
    </lineage>
</organism>
<evidence type="ECO:0000256" key="2">
    <source>
        <dbReference type="ARBA" id="ARBA00022825"/>
    </source>
</evidence>
<dbReference type="GO" id="GO:0004252">
    <property type="term" value="F:serine-type endopeptidase activity"/>
    <property type="evidence" value="ECO:0007669"/>
    <property type="project" value="TreeGrafter"/>
</dbReference>
<dbReference type="eggNOG" id="COG1506">
    <property type="taxonomic scope" value="Bacteria"/>
</dbReference>
<dbReference type="eggNOG" id="COG0823">
    <property type="taxonomic scope" value="Bacteria"/>
</dbReference>
<dbReference type="GO" id="GO:0004177">
    <property type="term" value="F:aminopeptidase activity"/>
    <property type="evidence" value="ECO:0007669"/>
    <property type="project" value="UniProtKB-KW"/>
</dbReference>
<keyword evidence="4" id="KW-0031">Aminopeptidase</keyword>
<dbReference type="GO" id="GO:0006508">
    <property type="term" value="P:proteolysis"/>
    <property type="evidence" value="ECO:0007669"/>
    <property type="project" value="InterPro"/>
</dbReference>